<gene>
    <name evidence="1" type="ORF">HMPREF3226_02187</name>
</gene>
<evidence type="ECO:0000313" key="1">
    <source>
        <dbReference type="EMBL" id="KXA34722.1"/>
    </source>
</evidence>
<accession>A0A133PXI4</accession>
<organism evidence="1 2">
    <name type="scientific">Prevotella corporis</name>
    <dbReference type="NCBI Taxonomy" id="28128"/>
    <lineage>
        <taxon>Bacteria</taxon>
        <taxon>Pseudomonadati</taxon>
        <taxon>Bacteroidota</taxon>
        <taxon>Bacteroidia</taxon>
        <taxon>Bacteroidales</taxon>
        <taxon>Prevotellaceae</taxon>
        <taxon>Prevotella</taxon>
    </lineage>
</organism>
<sequence length="46" mass="4853">MKKDLLRKLLAAASKDGTIEHVISGHQSTGLPSVIVQTADLRGAQP</sequence>
<dbReference type="STRING" id="28128.HMPREF3226_02187"/>
<dbReference type="PATRIC" id="fig|28128.5.peg.2250"/>
<reference evidence="2" key="1">
    <citation type="submission" date="2016-01" db="EMBL/GenBank/DDBJ databases">
        <authorList>
            <person name="Mitreva M."/>
            <person name="Pepin K.H."/>
            <person name="Mihindukulasuriya K.A."/>
            <person name="Fulton R."/>
            <person name="Fronick C."/>
            <person name="O'Laughlin M."/>
            <person name="Miner T."/>
            <person name="Herter B."/>
            <person name="Rosa B.A."/>
            <person name="Cordes M."/>
            <person name="Tomlinson C."/>
            <person name="Wollam A."/>
            <person name="Palsikar V.B."/>
            <person name="Mardis E.R."/>
            <person name="Wilson R.K."/>
        </authorList>
    </citation>
    <scope>NUCLEOTIDE SEQUENCE [LARGE SCALE GENOMIC DNA]</scope>
    <source>
        <strain evidence="2">MJR7716</strain>
    </source>
</reference>
<keyword evidence="2" id="KW-1185">Reference proteome</keyword>
<proteinExistence type="predicted"/>
<evidence type="ECO:0000313" key="2">
    <source>
        <dbReference type="Proteomes" id="UP000070533"/>
    </source>
</evidence>
<name>A0A133PXI4_9BACT</name>
<dbReference type="AlphaFoldDB" id="A0A133PXI4"/>
<comment type="caution">
    <text evidence="1">The sequence shown here is derived from an EMBL/GenBank/DDBJ whole genome shotgun (WGS) entry which is preliminary data.</text>
</comment>
<dbReference type="Proteomes" id="UP000070533">
    <property type="component" value="Unassembled WGS sequence"/>
</dbReference>
<protein>
    <submittedName>
        <fullName evidence="1">Uncharacterized protein</fullName>
    </submittedName>
</protein>
<dbReference type="EMBL" id="LRQG01000197">
    <property type="protein sequence ID" value="KXA34722.1"/>
    <property type="molecule type" value="Genomic_DNA"/>
</dbReference>